<evidence type="ECO:0000313" key="7">
    <source>
        <dbReference type="EMBL" id="MBC8538226.1"/>
    </source>
</evidence>
<dbReference type="InterPro" id="IPR047817">
    <property type="entry name" value="ABC2_TM_bact-type"/>
</dbReference>
<dbReference type="GO" id="GO:0140359">
    <property type="term" value="F:ABC-type transporter activity"/>
    <property type="evidence" value="ECO:0007669"/>
    <property type="project" value="InterPro"/>
</dbReference>
<evidence type="ECO:0000256" key="1">
    <source>
        <dbReference type="ARBA" id="ARBA00004141"/>
    </source>
</evidence>
<feature type="transmembrane region" description="Helical" evidence="5">
    <location>
        <begin position="58"/>
        <end position="77"/>
    </location>
</feature>
<dbReference type="InterPro" id="IPR013525">
    <property type="entry name" value="ABC2_TM"/>
</dbReference>
<dbReference type="PANTHER" id="PTHR43229:SF2">
    <property type="entry name" value="NODULATION PROTEIN J"/>
    <property type="match status" value="1"/>
</dbReference>
<feature type="transmembrane region" description="Helical" evidence="5">
    <location>
        <begin position="131"/>
        <end position="151"/>
    </location>
</feature>
<comment type="similarity">
    <text evidence="5">Belongs to the ABC-2 integral membrane protein family.</text>
</comment>
<evidence type="ECO:0000256" key="3">
    <source>
        <dbReference type="ARBA" id="ARBA00022989"/>
    </source>
</evidence>
<feature type="transmembrane region" description="Helical" evidence="5">
    <location>
        <begin position="163"/>
        <end position="183"/>
    </location>
</feature>
<evidence type="ECO:0000256" key="2">
    <source>
        <dbReference type="ARBA" id="ARBA00022692"/>
    </source>
</evidence>
<comment type="subcellular location">
    <subcellularLocation>
        <location evidence="5">Cell membrane</location>
        <topology evidence="5">Multi-pass membrane protein</topology>
    </subcellularLocation>
    <subcellularLocation>
        <location evidence="1">Membrane</location>
        <topology evidence="1">Multi-pass membrane protein</topology>
    </subcellularLocation>
</comment>
<dbReference type="PRINTS" id="PR00164">
    <property type="entry name" value="ABC2TRNSPORT"/>
</dbReference>
<dbReference type="PANTHER" id="PTHR43229">
    <property type="entry name" value="NODULATION PROTEIN J"/>
    <property type="match status" value="1"/>
</dbReference>
<keyword evidence="5" id="KW-1003">Cell membrane</keyword>
<evidence type="ECO:0000259" key="6">
    <source>
        <dbReference type="PROSITE" id="PS51012"/>
    </source>
</evidence>
<dbReference type="InterPro" id="IPR000412">
    <property type="entry name" value="ABC_2_transport"/>
</dbReference>
<sequence length="248" mass="26683">MRTRVFAWRNLREILRDPLSLGFSLGFPVVLLLMMSLMRQSIPDMPADVFGLESFTPGMAVFGLSFLGMFLGMLMTGDRKTAFLQRLFISPMRGGEFILGYALPFLPLAVLESAVTFLLAGILGLPLGMGILWAILVMLPVSLLFIALGLLMGSCLGNSQQVGGIGSILINVAALLSGTWFSLELIGGTFQSVCNLLPFAHAVDAVKAALAGDLAAVLPHLLWVLGYALVLTALAVWIFHRRMTGKKG</sequence>
<comment type="caution">
    <text evidence="7">The sequence shown here is derived from an EMBL/GenBank/DDBJ whole genome shotgun (WGS) entry which is preliminary data.</text>
</comment>
<keyword evidence="2 5" id="KW-0812">Transmembrane</keyword>
<dbReference type="PROSITE" id="PS51012">
    <property type="entry name" value="ABC_TM2"/>
    <property type="match status" value="1"/>
</dbReference>
<evidence type="ECO:0000256" key="5">
    <source>
        <dbReference type="RuleBase" id="RU361157"/>
    </source>
</evidence>
<dbReference type="InterPro" id="IPR051784">
    <property type="entry name" value="Nod_factor_ABC_transporter"/>
</dbReference>
<dbReference type="RefSeq" id="WP_249279992.1">
    <property type="nucleotide sequence ID" value="NZ_JACRSS010000001.1"/>
</dbReference>
<dbReference type="PIRSF" id="PIRSF006648">
    <property type="entry name" value="DrrB"/>
    <property type="match status" value="1"/>
</dbReference>
<reference evidence="7" key="1">
    <citation type="submission" date="2020-08" db="EMBL/GenBank/DDBJ databases">
        <title>Genome public.</title>
        <authorList>
            <person name="Liu C."/>
            <person name="Sun Q."/>
        </authorList>
    </citation>
    <scope>NUCLEOTIDE SEQUENCE</scope>
    <source>
        <strain evidence="7">NSJ-63</strain>
    </source>
</reference>
<gene>
    <name evidence="7" type="ORF">H8693_04690</name>
</gene>
<feature type="domain" description="ABC transmembrane type-2" evidence="6">
    <location>
        <begin position="19"/>
        <end position="242"/>
    </location>
</feature>
<feature type="transmembrane region" description="Helical" evidence="5">
    <location>
        <begin position="220"/>
        <end position="239"/>
    </location>
</feature>
<dbReference type="EMBL" id="JACRSS010000001">
    <property type="protein sequence ID" value="MBC8538226.1"/>
    <property type="molecule type" value="Genomic_DNA"/>
</dbReference>
<dbReference type="Proteomes" id="UP000617951">
    <property type="component" value="Unassembled WGS sequence"/>
</dbReference>
<dbReference type="Pfam" id="PF01061">
    <property type="entry name" value="ABC2_membrane"/>
    <property type="match status" value="1"/>
</dbReference>
<organism evidence="7 8">
    <name type="scientific">Guopingia tenuis</name>
    <dbReference type="NCBI Taxonomy" id="2763656"/>
    <lineage>
        <taxon>Bacteria</taxon>
        <taxon>Bacillati</taxon>
        <taxon>Bacillota</taxon>
        <taxon>Clostridia</taxon>
        <taxon>Christensenellales</taxon>
        <taxon>Christensenellaceae</taxon>
        <taxon>Guopingia</taxon>
    </lineage>
</organism>
<evidence type="ECO:0000256" key="4">
    <source>
        <dbReference type="ARBA" id="ARBA00023136"/>
    </source>
</evidence>
<keyword evidence="4 5" id="KW-0472">Membrane</keyword>
<accession>A0A926DI09</accession>
<keyword evidence="3 5" id="KW-1133">Transmembrane helix</keyword>
<dbReference type="AlphaFoldDB" id="A0A926DI09"/>
<protein>
    <recommendedName>
        <fullName evidence="5">Transport permease protein</fullName>
    </recommendedName>
</protein>
<feature type="transmembrane region" description="Helical" evidence="5">
    <location>
        <begin position="98"/>
        <end position="125"/>
    </location>
</feature>
<proteinExistence type="inferred from homology"/>
<keyword evidence="8" id="KW-1185">Reference proteome</keyword>
<evidence type="ECO:0000313" key="8">
    <source>
        <dbReference type="Proteomes" id="UP000617951"/>
    </source>
</evidence>
<dbReference type="GO" id="GO:0043190">
    <property type="term" value="C:ATP-binding cassette (ABC) transporter complex"/>
    <property type="evidence" value="ECO:0007669"/>
    <property type="project" value="InterPro"/>
</dbReference>
<name>A0A926DI09_9FIRM</name>
<feature type="transmembrane region" description="Helical" evidence="5">
    <location>
        <begin position="21"/>
        <end position="38"/>
    </location>
</feature>
<keyword evidence="5" id="KW-0813">Transport</keyword>